<feature type="non-terminal residue" evidence="1">
    <location>
        <position position="78"/>
    </location>
</feature>
<sequence length="78" mass="8607">GDAVSESFLVTGHGKFTFTCKSICSGRTRLVCGADIWCGNPPDEPRNVSCVQYGTRGQLTCTWDRGNLTYLHTSYQIE</sequence>
<dbReference type="EMBL" id="WBNG01001012">
    <property type="protein sequence ID" value="NXD29520.1"/>
    <property type="molecule type" value="Genomic_DNA"/>
</dbReference>
<dbReference type="InterPro" id="IPR013783">
    <property type="entry name" value="Ig-like_fold"/>
</dbReference>
<dbReference type="AlphaFoldDB" id="A0A851USC8"/>
<evidence type="ECO:0000313" key="1">
    <source>
        <dbReference type="EMBL" id="NXD29520.1"/>
    </source>
</evidence>
<dbReference type="InterPro" id="IPR036116">
    <property type="entry name" value="FN3_sf"/>
</dbReference>
<name>A0A851USC8_9PASS</name>
<proteinExistence type="predicted"/>
<accession>A0A851USC8</accession>
<keyword evidence="2" id="KW-1185">Reference proteome</keyword>
<reference evidence="1" key="1">
    <citation type="submission" date="2019-09" db="EMBL/GenBank/DDBJ databases">
        <title>Bird 10,000 Genomes (B10K) Project - Family phase.</title>
        <authorList>
            <person name="Zhang G."/>
        </authorList>
    </citation>
    <scope>NUCLEOTIDE SEQUENCE</scope>
    <source>
        <strain evidence="1">B10K-IZCAS-20218</strain>
        <tissue evidence="1">Blood</tissue>
    </source>
</reference>
<comment type="caution">
    <text evidence="1">The sequence shown here is derived from an EMBL/GenBank/DDBJ whole genome shotgun (WGS) entry which is preliminary data.</text>
</comment>
<dbReference type="OrthoDB" id="10005435at2759"/>
<organism evidence="1 2">
    <name type="scientific">Elachura formosa</name>
    <name type="common">spotted wren-babbler</name>
    <dbReference type="NCBI Taxonomy" id="1463973"/>
    <lineage>
        <taxon>Eukaryota</taxon>
        <taxon>Metazoa</taxon>
        <taxon>Chordata</taxon>
        <taxon>Craniata</taxon>
        <taxon>Vertebrata</taxon>
        <taxon>Euteleostomi</taxon>
        <taxon>Archelosauria</taxon>
        <taxon>Archosauria</taxon>
        <taxon>Dinosauria</taxon>
        <taxon>Saurischia</taxon>
        <taxon>Theropoda</taxon>
        <taxon>Coelurosauria</taxon>
        <taxon>Aves</taxon>
        <taxon>Neognathae</taxon>
        <taxon>Neoaves</taxon>
        <taxon>Telluraves</taxon>
        <taxon>Australaves</taxon>
        <taxon>Passeriformes</taxon>
        <taxon>Elachuridae</taxon>
        <taxon>Elachura</taxon>
    </lineage>
</organism>
<gene>
    <name evidence="1" type="primary">Il12rb2</name>
    <name evidence="1" type="ORF">ELAFOR_R01216</name>
</gene>
<protein>
    <submittedName>
        <fullName evidence="1">I12R2 protein</fullName>
    </submittedName>
</protein>
<feature type="non-terminal residue" evidence="1">
    <location>
        <position position="1"/>
    </location>
</feature>
<dbReference type="Gene3D" id="2.60.40.10">
    <property type="entry name" value="Immunoglobulins"/>
    <property type="match status" value="1"/>
</dbReference>
<dbReference type="SUPFAM" id="SSF49265">
    <property type="entry name" value="Fibronectin type III"/>
    <property type="match status" value="1"/>
</dbReference>
<dbReference type="Proteomes" id="UP000623542">
    <property type="component" value="Unassembled WGS sequence"/>
</dbReference>
<evidence type="ECO:0000313" key="2">
    <source>
        <dbReference type="Proteomes" id="UP000623542"/>
    </source>
</evidence>